<dbReference type="Gene3D" id="1.25.40.10">
    <property type="entry name" value="Tetratricopeptide repeat domain"/>
    <property type="match status" value="2"/>
</dbReference>
<dbReference type="Pfam" id="PF00515">
    <property type="entry name" value="TPR_1"/>
    <property type="match status" value="1"/>
</dbReference>
<proteinExistence type="predicted"/>
<dbReference type="Pfam" id="PF13424">
    <property type="entry name" value="TPR_12"/>
    <property type="match status" value="1"/>
</dbReference>
<dbReference type="Pfam" id="PF13181">
    <property type="entry name" value="TPR_8"/>
    <property type="match status" value="1"/>
</dbReference>
<reference evidence="1" key="1">
    <citation type="journal article" date="2015" name="Nature">
        <title>Complex archaea that bridge the gap between prokaryotes and eukaryotes.</title>
        <authorList>
            <person name="Spang A."/>
            <person name="Saw J.H."/>
            <person name="Jorgensen S.L."/>
            <person name="Zaremba-Niedzwiedzka K."/>
            <person name="Martijn J."/>
            <person name="Lind A.E."/>
            <person name="van Eijk R."/>
            <person name="Schleper C."/>
            <person name="Guy L."/>
            <person name="Ettema T.J."/>
        </authorList>
    </citation>
    <scope>NUCLEOTIDE SEQUENCE</scope>
</reference>
<dbReference type="PANTHER" id="PTHR12558:SF13">
    <property type="entry name" value="CELL DIVISION CYCLE PROTEIN 27 HOMOLOG"/>
    <property type="match status" value="1"/>
</dbReference>
<comment type="caution">
    <text evidence="1">The sequence shown here is derived from an EMBL/GenBank/DDBJ whole genome shotgun (WGS) entry which is preliminary data.</text>
</comment>
<evidence type="ECO:0000313" key="1">
    <source>
        <dbReference type="EMBL" id="KKM07463.1"/>
    </source>
</evidence>
<dbReference type="InterPro" id="IPR011990">
    <property type="entry name" value="TPR-like_helical_dom_sf"/>
</dbReference>
<sequence>MNVKELTQVVQELLAQRKVNEAFKLLQNTIDANPKFVEAWMLLGSIFRAMGQLDKAIDVCIQASQKIPDNSTIWNNLGHLYMEQGLNDQAIEPIKRGLSIDPKNSSGWYSLGQVLVGKKEYAQAIEAFEKAIKIAPNRAEVWNALGSVCEDNEQYKDSIKAYKKALELQPDLFNTMVGLGMVYATIGDFKDAIKIYKKYLKVEPDNEVLWFRLGTAFTGAGKLDDAIKAIKKGLKMNPTIVQAWMDLHDIYKKKGDEDKAKWAMGKAVGTGKVDIKFARNGEEVQSKIKEWEQEQKNRTNELDSMVEKRIFPSWSFRVQPDYEEHPDGNRIQLISPDGSRCITTSALTLGGQATPEIIANLGKQYEQAGSKKKVDIKHKDYTGFVFENDQFTHEDIFLIQCTMAAPTGILMLTFSIPDTKEDKDWAMLVIRNKNHIET</sequence>
<dbReference type="SUPFAM" id="SSF48452">
    <property type="entry name" value="TPR-like"/>
    <property type="match status" value="2"/>
</dbReference>
<dbReference type="EMBL" id="LAZR01015765">
    <property type="protein sequence ID" value="KKM07463.1"/>
    <property type="molecule type" value="Genomic_DNA"/>
</dbReference>
<protein>
    <submittedName>
        <fullName evidence="1">Uncharacterized protein</fullName>
    </submittedName>
</protein>
<dbReference type="Pfam" id="PF13414">
    <property type="entry name" value="TPR_11"/>
    <property type="match status" value="1"/>
</dbReference>
<dbReference type="PROSITE" id="PS50293">
    <property type="entry name" value="TPR_REGION"/>
    <property type="match status" value="3"/>
</dbReference>
<dbReference type="InterPro" id="IPR019734">
    <property type="entry name" value="TPR_rpt"/>
</dbReference>
<gene>
    <name evidence="1" type="ORF">LCGC14_1733670</name>
</gene>
<dbReference type="PANTHER" id="PTHR12558">
    <property type="entry name" value="CELL DIVISION CYCLE 16,23,27"/>
    <property type="match status" value="1"/>
</dbReference>
<dbReference type="AlphaFoldDB" id="A0A0F9K8D9"/>
<dbReference type="SMART" id="SM00028">
    <property type="entry name" value="TPR"/>
    <property type="match status" value="7"/>
</dbReference>
<dbReference type="PROSITE" id="PS50005">
    <property type="entry name" value="TPR"/>
    <property type="match status" value="6"/>
</dbReference>
<name>A0A0F9K8D9_9ZZZZ</name>
<accession>A0A0F9K8D9</accession>
<organism evidence="1">
    <name type="scientific">marine sediment metagenome</name>
    <dbReference type="NCBI Taxonomy" id="412755"/>
    <lineage>
        <taxon>unclassified sequences</taxon>
        <taxon>metagenomes</taxon>
        <taxon>ecological metagenomes</taxon>
    </lineage>
</organism>